<evidence type="ECO:0000256" key="1">
    <source>
        <dbReference type="SAM" id="MobiDB-lite"/>
    </source>
</evidence>
<evidence type="ECO:0000313" key="2">
    <source>
        <dbReference type="EMBL" id="KAK4472048.1"/>
    </source>
</evidence>
<feature type="region of interest" description="Disordered" evidence="1">
    <location>
        <begin position="258"/>
        <end position="278"/>
    </location>
</feature>
<dbReference type="Proteomes" id="UP001292079">
    <property type="component" value="Unassembled WGS sequence"/>
</dbReference>
<feature type="compositionally biased region" description="Polar residues" evidence="1">
    <location>
        <begin position="258"/>
        <end position="270"/>
    </location>
</feature>
<gene>
    <name evidence="2" type="ORF">MN116_005422</name>
</gene>
<evidence type="ECO:0000313" key="3">
    <source>
        <dbReference type="Proteomes" id="UP001292079"/>
    </source>
</evidence>
<keyword evidence="3" id="KW-1185">Reference proteome</keyword>
<reference evidence="2" key="1">
    <citation type="submission" date="2022-04" db="EMBL/GenBank/DDBJ databases">
        <authorList>
            <person name="Xu L."/>
            <person name="Lv Z."/>
        </authorList>
    </citation>
    <scope>NUCLEOTIDE SEQUENCE</scope>
    <source>
        <strain evidence="2">LV_2022a</strain>
    </source>
</reference>
<name>A0AAE1ZE59_SCHME</name>
<reference evidence="2" key="2">
    <citation type="journal article" date="2023" name="Infect Dis Poverty">
        <title>Chromosome-scale genome of the human blood fluke Schistosoma mekongi and its implications for public health.</title>
        <authorList>
            <person name="Zhou M."/>
            <person name="Xu L."/>
            <person name="Xu D."/>
            <person name="Chen W."/>
            <person name="Khan J."/>
            <person name="Hu Y."/>
            <person name="Huang H."/>
            <person name="Wei H."/>
            <person name="Zhang Y."/>
            <person name="Chusongsang P."/>
            <person name="Tanasarnprasert K."/>
            <person name="Hu X."/>
            <person name="Limpanont Y."/>
            <person name="Lv Z."/>
        </authorList>
    </citation>
    <scope>NUCLEOTIDE SEQUENCE</scope>
    <source>
        <strain evidence="2">LV_2022a</strain>
    </source>
</reference>
<protein>
    <submittedName>
        <fullName evidence="2">Uncharacterized protein</fullName>
    </submittedName>
</protein>
<accession>A0AAE1ZE59</accession>
<proteinExistence type="predicted"/>
<dbReference type="EMBL" id="JALJAT010000003">
    <property type="protein sequence ID" value="KAK4472048.1"/>
    <property type="molecule type" value="Genomic_DNA"/>
</dbReference>
<sequence>MSTILESQPYARYPIVHNPYEVPSYKQFCTYSIPLKDHRETCIDVHSYNNKTSDNYSTKNSTSSCSNESTIQKCPKLRNKQINSDKTNQLNKKLSFKTIKKQLQAKNDVGINWLLTSKINLVPRPVISSNKKTTLPTPNMDMFQVNDLNVDKSRYVPTVKKIDTTSLKQSSIQRPQSVPSTYSKLTNSNNSDNDTNILPTCSQANKPFQNSFKGSIIMKKLDRPSSAPCILEEYDKATPITLELQKNIMETESTELNDNSINQNSSTTEYTPVESKENTNEISTISQLITDRKILKECKIILEDEYDQAVKYHGWRMEIPGDPLNLKSQLLPKRLPYTVKLHLQPTLPQPPKMKKQNIETFFQPTIKIPISSFTIHPNFTSECYNKHRNYLIKKGLWNYATRSYSFVY</sequence>
<organism evidence="2 3">
    <name type="scientific">Schistosoma mekongi</name>
    <name type="common">Parasitic worm</name>
    <dbReference type="NCBI Taxonomy" id="38744"/>
    <lineage>
        <taxon>Eukaryota</taxon>
        <taxon>Metazoa</taxon>
        <taxon>Spiralia</taxon>
        <taxon>Lophotrochozoa</taxon>
        <taxon>Platyhelminthes</taxon>
        <taxon>Trematoda</taxon>
        <taxon>Digenea</taxon>
        <taxon>Strigeidida</taxon>
        <taxon>Schistosomatoidea</taxon>
        <taxon>Schistosomatidae</taxon>
        <taxon>Schistosoma</taxon>
    </lineage>
</organism>
<dbReference type="AlphaFoldDB" id="A0AAE1ZE59"/>
<comment type="caution">
    <text evidence="2">The sequence shown here is derived from an EMBL/GenBank/DDBJ whole genome shotgun (WGS) entry which is preliminary data.</text>
</comment>